<evidence type="ECO:0000313" key="2">
    <source>
        <dbReference type="EMBL" id="NEY90476.1"/>
    </source>
</evidence>
<keyword evidence="3" id="KW-1185">Reference proteome</keyword>
<comment type="caution">
    <text evidence="2">The sequence shown here is derived from an EMBL/GenBank/DDBJ whole genome shotgun (WGS) entry which is preliminary data.</text>
</comment>
<evidence type="ECO:0000313" key="3">
    <source>
        <dbReference type="Proteomes" id="UP000477782"/>
    </source>
</evidence>
<organism evidence="2 3">
    <name type="scientific">Tabrizicola oligotrophica</name>
    <dbReference type="NCBI Taxonomy" id="2710650"/>
    <lineage>
        <taxon>Bacteria</taxon>
        <taxon>Pseudomonadati</taxon>
        <taxon>Pseudomonadota</taxon>
        <taxon>Alphaproteobacteria</taxon>
        <taxon>Rhodobacterales</taxon>
        <taxon>Paracoccaceae</taxon>
        <taxon>Tabrizicola</taxon>
    </lineage>
</organism>
<dbReference type="AlphaFoldDB" id="A0A6M0QSR8"/>
<sequence length="486" mass="49856">MRIQSLSAISLTCAMALWSTTALAEATEEGAAGLLALLQTYVGATEGVVAVAVDGDAYKVTFDAAPLLAKVPADVGLTATVSKIDMTVIDNGDGTWDYSVDQPASLAYEVPNAMKTRTDYGQVILTGTFDEALGDSSEYHLELNDMVSEQTQTDPTMGEMAIKMTQDSMTADGTAVAGEAGVDSQFTTTTANLGYEMTMPGGEGMPPMAFTASVAEGSATGGLTGYQPQGLYGLLAFFVAHPDAALIEADKAGLKTALETAMPLFQNVQMTGVYKTIAVETPMGPVGLDEVGVTIDMNGAVADGKFREAFNLKGLSLPEGVLPPFAAPLVPSDLTIDVTASKFDLAAAAGLGLGLLDLPAGGTPPADFEAQMLAAILPAGAVDIAIAPGETNAPAYRLTYEGAMTVGPALPMPVGKARLGLTGIDAIGEALKASPPEMGMAEMAPMLEMAKMMAQPGVDGELIWEIETTEAGGLLVNGQDMMGGGQ</sequence>
<evidence type="ECO:0008006" key="4">
    <source>
        <dbReference type="Google" id="ProtNLM"/>
    </source>
</evidence>
<name>A0A6M0QSR8_9RHOB</name>
<dbReference type="EMBL" id="JAAIVJ010000004">
    <property type="protein sequence ID" value="NEY90476.1"/>
    <property type="molecule type" value="Genomic_DNA"/>
</dbReference>
<accession>A0A6M0QSR8</accession>
<feature type="chain" id="PRO_5026737928" description="DUF2125 domain-containing protein" evidence="1">
    <location>
        <begin position="25"/>
        <end position="486"/>
    </location>
</feature>
<reference evidence="2 3" key="1">
    <citation type="submission" date="2020-02" db="EMBL/GenBank/DDBJ databases">
        <authorList>
            <person name="Chen W.-M."/>
        </authorList>
    </citation>
    <scope>NUCLEOTIDE SEQUENCE [LARGE SCALE GENOMIC DNA]</scope>
    <source>
        <strain evidence="2 3">KMS-5</strain>
    </source>
</reference>
<keyword evidence="1" id="KW-0732">Signal</keyword>
<evidence type="ECO:0000256" key="1">
    <source>
        <dbReference type="SAM" id="SignalP"/>
    </source>
</evidence>
<feature type="signal peptide" evidence="1">
    <location>
        <begin position="1"/>
        <end position="24"/>
    </location>
</feature>
<dbReference type="RefSeq" id="WP_164624973.1">
    <property type="nucleotide sequence ID" value="NZ_JAAIVJ010000004.1"/>
</dbReference>
<gene>
    <name evidence="2" type="ORF">G4Z14_09220</name>
</gene>
<protein>
    <recommendedName>
        <fullName evidence="4">DUF2125 domain-containing protein</fullName>
    </recommendedName>
</protein>
<proteinExistence type="predicted"/>
<dbReference type="Proteomes" id="UP000477782">
    <property type="component" value="Unassembled WGS sequence"/>
</dbReference>